<evidence type="ECO:0000259" key="1">
    <source>
        <dbReference type="Pfam" id="PF00326"/>
    </source>
</evidence>
<dbReference type="GO" id="GO:0006508">
    <property type="term" value="P:proteolysis"/>
    <property type="evidence" value="ECO:0007669"/>
    <property type="project" value="InterPro"/>
</dbReference>
<dbReference type="InterPro" id="IPR001375">
    <property type="entry name" value="Peptidase_S9_cat"/>
</dbReference>
<feature type="domain" description="Peptidase S9 prolyl oligopeptidase catalytic" evidence="1">
    <location>
        <begin position="583"/>
        <end position="634"/>
    </location>
</feature>
<dbReference type="SUPFAM" id="SSF82171">
    <property type="entry name" value="DPP6 N-terminal domain-like"/>
    <property type="match status" value="1"/>
</dbReference>
<dbReference type="EMBL" id="WDOP01000013">
    <property type="protein sequence ID" value="KAB7486059.1"/>
    <property type="molecule type" value="Genomic_DNA"/>
</dbReference>
<dbReference type="Proteomes" id="UP000451386">
    <property type="component" value="Unassembled WGS sequence"/>
</dbReference>
<dbReference type="Pfam" id="PF00326">
    <property type="entry name" value="Peptidase_S9"/>
    <property type="match status" value="2"/>
</dbReference>
<dbReference type="Gene3D" id="3.40.50.1820">
    <property type="entry name" value="alpha/beta hydrolase"/>
    <property type="match status" value="1"/>
</dbReference>
<organism evidence="3 4">
    <name type="scientific">Bifidobacterium bifidum</name>
    <dbReference type="NCBI Taxonomy" id="1681"/>
    <lineage>
        <taxon>Bacteria</taxon>
        <taxon>Bacillati</taxon>
        <taxon>Actinomycetota</taxon>
        <taxon>Actinomycetes</taxon>
        <taxon>Bifidobacteriales</taxon>
        <taxon>Bifidobacteriaceae</taxon>
        <taxon>Bifidobacterium</taxon>
    </lineage>
</organism>
<name>A0A7J5TLS3_BIFBI</name>
<dbReference type="GO" id="GO:0008236">
    <property type="term" value="F:serine-type peptidase activity"/>
    <property type="evidence" value="ECO:0007669"/>
    <property type="project" value="InterPro"/>
</dbReference>
<evidence type="ECO:0000313" key="3">
    <source>
        <dbReference type="EMBL" id="KAB7486059.1"/>
    </source>
</evidence>
<feature type="domain" description="Peptidase S9 prolyl oligopeptidase catalytic" evidence="1">
    <location>
        <begin position="665"/>
        <end position="802"/>
    </location>
</feature>
<dbReference type="PANTHER" id="PTHR11731">
    <property type="entry name" value="PROTEASE FAMILY S9B,C DIPEPTIDYL-PEPTIDASE IV-RELATED"/>
    <property type="match status" value="1"/>
</dbReference>
<sequence length="804" mass="87354">MESAIEEYPVRKAKTVRFTCGAPRSPKLIGDGSRMLFLRSAGEQDTENSLWLAICGEDAYAEVELVNAGELVNTLGSDDVPAAERARRERARESATGIVAYSVDGLGNHVAFTVNGELFVTTIDWDALAYTVGDDGVRAQVGAGVRTEHLVPQFADSAQNEFAGPVLNPRMSPDGKRVAYATGSAVVVVDVQTAVANAVFTVSPQDRETMRAGLAEFAAGEEMDRYDGFWWGPDSRTLLVECFDSSPEPVWTISDPADPAARGIQHRYPRALTENAVVDLFAVRLGDDGTSVQKTAMIDWDNVAYEYLAVVDWQAERPVLRVLDRLQQHEQILRVAMPAENEWGDLRALDGNVMALLPVEVIAEHHNDQWIDLVGGTPCVTPSGAVVCSVNDMEADTNRLSVDGRVFTPAGWQVREVLDAGTDDVLCVVQRTAERAAEVPEQWADSTAERYHDARSFDIVTISYADGSVRAVSDEPGVWRASRRGDGLVVWGRTMDSAKAVMRLSYGAEGARTGHDVCNVAAEPDFVPNVRFVRLGERKLFTAIVAPSASSRFAGAAELPVLMHPYGGPGHQEVVMSRAAYLDAQWWADQGYLVVIADGRGTTGRGPVWDREVYLQMKRVSLADQVDAVHALAGAVDELNRMGGAAEGCEFGGHDDAARPLPKPDLERVAMIGWSYGGFLSALAVLDAPDTFAAACAGAPPTDWTLYDTCYTERFLGLDPQVYADNSIVLDAPKLVRPLMLIHGFADDNVTIAHSLRLSQALMEAGRPHTFLPLTGITHMTNDPDVARNLLILQRDFLSDALAR</sequence>
<dbReference type="InterPro" id="IPR029058">
    <property type="entry name" value="AB_hydrolase_fold"/>
</dbReference>
<feature type="domain" description="Dipeptidylpeptidase IV N-terminal" evidence="2">
    <location>
        <begin position="160"/>
        <end position="336"/>
    </location>
</feature>
<dbReference type="GO" id="GO:0008239">
    <property type="term" value="F:dipeptidyl-peptidase activity"/>
    <property type="evidence" value="ECO:0007669"/>
    <property type="project" value="TreeGrafter"/>
</dbReference>
<accession>A0A7J5TLS3</accession>
<dbReference type="RefSeq" id="WP_004218379.1">
    <property type="nucleotide sequence ID" value="NZ_WDOP01000013.1"/>
</dbReference>
<protein>
    <submittedName>
        <fullName evidence="3">Prolyl oligopeptidase family serine peptidase</fullName>
    </submittedName>
</protein>
<evidence type="ECO:0000313" key="4">
    <source>
        <dbReference type="Proteomes" id="UP000451386"/>
    </source>
</evidence>
<reference evidence="3 4" key="1">
    <citation type="journal article" date="2019" name="Nat. Med.">
        <title>A library of human gut bacterial isolates paired with longitudinal multiomics data enables mechanistic microbiome research.</title>
        <authorList>
            <person name="Poyet M."/>
            <person name="Groussin M."/>
            <person name="Gibbons S.M."/>
            <person name="Avila-Pacheco J."/>
            <person name="Jiang X."/>
            <person name="Kearney S.M."/>
            <person name="Perrotta A.R."/>
            <person name="Berdy B."/>
            <person name="Zhao S."/>
            <person name="Lieberman T.D."/>
            <person name="Swanson P.K."/>
            <person name="Smith M."/>
            <person name="Roesemann S."/>
            <person name="Alexander J.E."/>
            <person name="Rich S.A."/>
            <person name="Livny J."/>
            <person name="Vlamakis H."/>
            <person name="Clish C."/>
            <person name="Bullock K."/>
            <person name="Deik A."/>
            <person name="Scott J."/>
            <person name="Pierce K.A."/>
            <person name="Xavier R.J."/>
            <person name="Alm E.J."/>
        </authorList>
    </citation>
    <scope>NUCLEOTIDE SEQUENCE [LARGE SCALE GENOMIC DNA]</scope>
    <source>
        <strain evidence="3 4">BIOML-A13</strain>
    </source>
</reference>
<dbReference type="InterPro" id="IPR002469">
    <property type="entry name" value="Peptidase_S9B_N"/>
</dbReference>
<proteinExistence type="predicted"/>
<gene>
    <name evidence="3" type="ORF">GBA83_09405</name>
</gene>
<dbReference type="GeneID" id="29696652"/>
<comment type="caution">
    <text evidence="3">The sequence shown here is derived from an EMBL/GenBank/DDBJ whole genome shotgun (WGS) entry which is preliminary data.</text>
</comment>
<dbReference type="InterPro" id="IPR050278">
    <property type="entry name" value="Serine_Prot_S9B/DPPIV"/>
</dbReference>
<dbReference type="Pfam" id="PF00930">
    <property type="entry name" value="DPPIV_N"/>
    <property type="match status" value="1"/>
</dbReference>
<dbReference type="SUPFAM" id="SSF53474">
    <property type="entry name" value="alpha/beta-Hydrolases"/>
    <property type="match status" value="1"/>
</dbReference>
<dbReference type="AlphaFoldDB" id="A0A7J5TLS3"/>
<dbReference type="Gene3D" id="2.140.10.30">
    <property type="entry name" value="Dipeptidylpeptidase IV, N-terminal domain"/>
    <property type="match status" value="1"/>
</dbReference>
<dbReference type="PANTHER" id="PTHR11731:SF193">
    <property type="entry name" value="DIPEPTIDYL PEPTIDASE 9"/>
    <property type="match status" value="1"/>
</dbReference>
<evidence type="ECO:0000259" key="2">
    <source>
        <dbReference type="Pfam" id="PF00930"/>
    </source>
</evidence>